<keyword evidence="5" id="KW-1185">Reference proteome</keyword>
<feature type="transmembrane region" description="Helical" evidence="2">
    <location>
        <begin position="182"/>
        <end position="200"/>
    </location>
</feature>
<reference evidence="4 5" key="1">
    <citation type="submission" date="2020-07" db="EMBL/GenBank/DDBJ databases">
        <title>Sequencing the genomes of 1000 actinobacteria strains.</title>
        <authorList>
            <person name="Klenk H.-P."/>
        </authorList>
    </citation>
    <scope>NUCLEOTIDE SEQUENCE [LARGE SCALE GENOMIC DNA]</scope>
    <source>
        <strain evidence="4 5">DSM 18965</strain>
    </source>
</reference>
<dbReference type="EC" id="3.4.23.43" evidence="4"/>
<dbReference type="AlphaFoldDB" id="A0A7Y9F3P9"/>
<evidence type="ECO:0000259" key="3">
    <source>
        <dbReference type="Pfam" id="PF01478"/>
    </source>
</evidence>
<dbReference type="InterPro" id="IPR000045">
    <property type="entry name" value="Prepilin_IV_endopep_pep"/>
</dbReference>
<dbReference type="Pfam" id="PF01478">
    <property type="entry name" value="Peptidase_A24"/>
    <property type="match status" value="1"/>
</dbReference>
<dbReference type="EMBL" id="JACCBE010000001">
    <property type="protein sequence ID" value="NYD58816.1"/>
    <property type="molecule type" value="Genomic_DNA"/>
</dbReference>
<evidence type="ECO:0000256" key="1">
    <source>
        <dbReference type="ARBA" id="ARBA00005801"/>
    </source>
</evidence>
<protein>
    <submittedName>
        <fullName evidence="4">Leader peptidase (Prepilin peptidase)/N-methyltransferase</fullName>
        <ecNumber evidence="4">2.1.1.-</ecNumber>
        <ecNumber evidence="4">3.4.23.43</ecNumber>
    </submittedName>
</protein>
<keyword evidence="4" id="KW-0808">Transferase</keyword>
<sequence length="233" mass="23642">MEPLVALLAVAVAAAGGALGPAVLRRLPDPPPDDHPADEPAPPAYAALADAPRLGAGLAAVSATVVALAALVLGTGWVLAYVVLATPVCVLLAHVDSRTRLLPKRVVLPATGALVLLALGEWAVTGEAGEVLRAGVAMVALRSFYWFLWFVNSAGMGFGDVRLAALLGLVLGRAGAAEVLVGAYAAFLVLALPALVVALVRRDRSRLRQAKPFGPAMIAGALVGLLAGPVLLP</sequence>
<feature type="domain" description="Prepilin type IV endopeptidase peptidase" evidence="3">
    <location>
        <begin position="86"/>
        <end position="191"/>
    </location>
</feature>
<dbReference type="GO" id="GO:0006465">
    <property type="term" value="P:signal peptide processing"/>
    <property type="evidence" value="ECO:0007669"/>
    <property type="project" value="TreeGrafter"/>
</dbReference>
<dbReference type="GO" id="GO:0032259">
    <property type="term" value="P:methylation"/>
    <property type="evidence" value="ECO:0007669"/>
    <property type="project" value="UniProtKB-KW"/>
</dbReference>
<dbReference type="Proteomes" id="UP000516957">
    <property type="component" value="Unassembled WGS sequence"/>
</dbReference>
<dbReference type="InterPro" id="IPR050882">
    <property type="entry name" value="Prepilin_peptidase/N-MTase"/>
</dbReference>
<dbReference type="Gene3D" id="1.20.120.1220">
    <property type="match status" value="1"/>
</dbReference>
<dbReference type="EC" id="2.1.1.-" evidence="4"/>
<dbReference type="RefSeq" id="WP_179616368.1">
    <property type="nucleotide sequence ID" value="NZ_CP059163.1"/>
</dbReference>
<comment type="caution">
    <text evidence="4">The sequence shown here is derived from an EMBL/GenBank/DDBJ whole genome shotgun (WGS) entry which is preliminary data.</text>
</comment>
<dbReference type="GO" id="GO:0008168">
    <property type="term" value="F:methyltransferase activity"/>
    <property type="evidence" value="ECO:0007669"/>
    <property type="project" value="UniProtKB-KW"/>
</dbReference>
<keyword evidence="2" id="KW-0812">Transmembrane</keyword>
<evidence type="ECO:0000313" key="5">
    <source>
        <dbReference type="Proteomes" id="UP000516957"/>
    </source>
</evidence>
<name>A0A7Y9F3P9_9ACTN</name>
<dbReference type="GO" id="GO:0004190">
    <property type="term" value="F:aspartic-type endopeptidase activity"/>
    <property type="evidence" value="ECO:0007669"/>
    <property type="project" value="UniProtKB-EC"/>
</dbReference>
<organism evidence="4 5">
    <name type="scientific">Nocardioides marinisabuli</name>
    <dbReference type="NCBI Taxonomy" id="419476"/>
    <lineage>
        <taxon>Bacteria</taxon>
        <taxon>Bacillati</taxon>
        <taxon>Actinomycetota</taxon>
        <taxon>Actinomycetes</taxon>
        <taxon>Propionibacteriales</taxon>
        <taxon>Nocardioidaceae</taxon>
        <taxon>Nocardioides</taxon>
    </lineage>
</organism>
<evidence type="ECO:0000313" key="4">
    <source>
        <dbReference type="EMBL" id="NYD58816.1"/>
    </source>
</evidence>
<comment type="similarity">
    <text evidence="1">Belongs to the peptidase A24 family.</text>
</comment>
<keyword evidence="2" id="KW-0472">Membrane</keyword>
<accession>A0A7Y9F3P9</accession>
<keyword evidence="4" id="KW-0489">Methyltransferase</keyword>
<keyword evidence="2" id="KW-1133">Transmembrane helix</keyword>
<proteinExistence type="inferred from homology"/>
<evidence type="ECO:0000256" key="2">
    <source>
        <dbReference type="SAM" id="Phobius"/>
    </source>
</evidence>
<gene>
    <name evidence="4" type="ORF">BKA08_003054</name>
</gene>
<dbReference type="PANTHER" id="PTHR30487">
    <property type="entry name" value="TYPE 4 PREPILIN-LIKE PROTEINS LEADER PEPTIDE-PROCESSING ENZYME"/>
    <property type="match status" value="1"/>
</dbReference>
<feature type="transmembrane region" description="Helical" evidence="2">
    <location>
        <begin position="212"/>
        <end position="232"/>
    </location>
</feature>
<dbReference type="GO" id="GO:0005886">
    <property type="term" value="C:plasma membrane"/>
    <property type="evidence" value="ECO:0007669"/>
    <property type="project" value="TreeGrafter"/>
</dbReference>
<keyword evidence="4" id="KW-0378">Hydrolase</keyword>
<feature type="transmembrane region" description="Helical" evidence="2">
    <location>
        <begin position="65"/>
        <end position="94"/>
    </location>
</feature>
<dbReference type="PANTHER" id="PTHR30487:SF0">
    <property type="entry name" value="PREPILIN LEADER PEPTIDASE_N-METHYLTRANSFERASE-RELATED"/>
    <property type="match status" value="1"/>
</dbReference>